<reference evidence="5" key="1">
    <citation type="submission" date="2020-01" db="EMBL/GenBank/DDBJ databases">
        <title>Draft genome sequence of the Termite Coptotermes fromosanus.</title>
        <authorList>
            <person name="Itakura S."/>
            <person name="Yosikawa Y."/>
            <person name="Umezawa K."/>
        </authorList>
    </citation>
    <scope>NUCLEOTIDE SEQUENCE [LARGE SCALE GENOMIC DNA]</scope>
</reference>
<dbReference type="Pfam" id="PF12796">
    <property type="entry name" value="Ank_2"/>
    <property type="match status" value="4"/>
</dbReference>
<feature type="repeat" description="ANK" evidence="3">
    <location>
        <begin position="353"/>
        <end position="385"/>
    </location>
</feature>
<dbReference type="PANTHER" id="PTHR24198">
    <property type="entry name" value="ANKYRIN REPEAT AND PROTEIN KINASE DOMAIN-CONTAINING PROTEIN"/>
    <property type="match status" value="1"/>
</dbReference>
<feature type="repeat" description="ANK" evidence="3">
    <location>
        <begin position="528"/>
        <end position="560"/>
    </location>
</feature>
<dbReference type="PANTHER" id="PTHR24198:SF165">
    <property type="entry name" value="ANKYRIN REPEAT-CONTAINING PROTEIN-RELATED"/>
    <property type="match status" value="1"/>
</dbReference>
<feature type="repeat" description="ANK" evidence="3">
    <location>
        <begin position="5"/>
        <end position="37"/>
    </location>
</feature>
<keyword evidence="1" id="KW-0677">Repeat</keyword>
<dbReference type="Pfam" id="PF13637">
    <property type="entry name" value="Ank_4"/>
    <property type="match status" value="3"/>
</dbReference>
<dbReference type="PROSITE" id="PS50297">
    <property type="entry name" value="ANK_REP_REGION"/>
    <property type="match status" value="7"/>
</dbReference>
<dbReference type="AlphaFoldDB" id="A0A6L2PLH3"/>
<organism evidence="4 5">
    <name type="scientific">Coptotermes formosanus</name>
    <name type="common">Formosan subterranean termite</name>
    <dbReference type="NCBI Taxonomy" id="36987"/>
    <lineage>
        <taxon>Eukaryota</taxon>
        <taxon>Metazoa</taxon>
        <taxon>Ecdysozoa</taxon>
        <taxon>Arthropoda</taxon>
        <taxon>Hexapoda</taxon>
        <taxon>Insecta</taxon>
        <taxon>Pterygota</taxon>
        <taxon>Neoptera</taxon>
        <taxon>Polyneoptera</taxon>
        <taxon>Dictyoptera</taxon>
        <taxon>Blattodea</taxon>
        <taxon>Blattoidea</taxon>
        <taxon>Termitoidae</taxon>
        <taxon>Rhinotermitidae</taxon>
        <taxon>Coptotermes</taxon>
    </lineage>
</organism>
<feature type="repeat" description="ANK" evidence="3">
    <location>
        <begin position="145"/>
        <end position="177"/>
    </location>
</feature>
<accession>A0A6L2PLH3</accession>
<name>A0A6L2PLH3_COPFO</name>
<dbReference type="Gene3D" id="1.25.40.20">
    <property type="entry name" value="Ankyrin repeat-containing domain"/>
    <property type="match status" value="3"/>
</dbReference>
<feature type="repeat" description="ANK" evidence="3">
    <location>
        <begin position="180"/>
        <end position="212"/>
    </location>
</feature>
<evidence type="ECO:0000256" key="3">
    <source>
        <dbReference type="PROSITE-ProRule" id="PRU00023"/>
    </source>
</evidence>
<dbReference type="OrthoDB" id="20872at2759"/>
<keyword evidence="2 3" id="KW-0040">ANK repeat</keyword>
<proteinExistence type="predicted"/>
<evidence type="ECO:0000256" key="1">
    <source>
        <dbReference type="ARBA" id="ARBA00022737"/>
    </source>
</evidence>
<dbReference type="Proteomes" id="UP000502823">
    <property type="component" value="Unassembled WGS sequence"/>
</dbReference>
<feature type="repeat" description="ANK" evidence="3">
    <location>
        <begin position="460"/>
        <end position="492"/>
    </location>
</feature>
<sequence length="592" mass="65691">MFCESSYRILHQAAKDGRLPLVEKLLNFGYHVDAVDTEGYTPLFNAVQHQRRDMIELLLKNGANVNIRNTRTGIAPIHYLAKTGNASLMAFLFERAWYCIDPNMSDDGVERKLAIHLASKFGHAEIVQMLLTRTQSLHKDCVSGSGKTPLMYAAQYNHLPVIRVLAEHSADVNFTNTKNEGLTALHYAVMSGNKETVTELLNMDAHMCPSNISNGMSPVHYAAFIGHVNILNLLYEYGGSLELPVRDEGGNLPIHLAAMQGHEDIVRWIQERQRLSLFAWNKLGYTPLHLATINYRINVMKYIIDTAGIHVDMTTYDGFRHTALHLASSLGDDSVINCLIDREADVNKMSAENRYTPLHYATMKNFPKSIELLYQAGGNVHVRYGNEGGIAGGEPLLITAVKYKAYDAAGFLMSEKLGVYPDHKDKDGRTALHYAVEFGNVELTGSLVSKGANVNCQDKWKQTPLHYAVQKGDISLLKEILRVSPYLSVKDVYGMNAVHLAALHADVPSLQLLLKDKAYFYVHTSNAARDLPIHLAAYGGNINVVQWIVECGVRVDIPNGSGKTALDIAIERGNKELIHLLKNICVSEGGNE</sequence>
<dbReference type="InParanoid" id="A0A6L2PLH3"/>
<evidence type="ECO:0000256" key="2">
    <source>
        <dbReference type="ARBA" id="ARBA00023043"/>
    </source>
</evidence>
<feature type="repeat" description="ANK" evidence="3">
    <location>
        <begin position="427"/>
        <end position="459"/>
    </location>
</feature>
<evidence type="ECO:0000313" key="5">
    <source>
        <dbReference type="Proteomes" id="UP000502823"/>
    </source>
</evidence>
<feature type="repeat" description="ANK" evidence="3">
    <location>
        <begin position="319"/>
        <end position="351"/>
    </location>
</feature>
<feature type="repeat" description="ANK" evidence="3">
    <location>
        <begin position="214"/>
        <end position="246"/>
    </location>
</feature>
<dbReference type="SUPFAM" id="SSF48403">
    <property type="entry name" value="Ankyrin repeat"/>
    <property type="match status" value="2"/>
</dbReference>
<evidence type="ECO:0000313" key="4">
    <source>
        <dbReference type="EMBL" id="GFG33194.1"/>
    </source>
</evidence>
<comment type="caution">
    <text evidence="4">The sequence shown here is derived from an EMBL/GenBank/DDBJ whole genome shotgun (WGS) entry which is preliminary data.</text>
</comment>
<feature type="repeat" description="ANK" evidence="3">
    <location>
        <begin position="38"/>
        <end position="70"/>
    </location>
</feature>
<protein>
    <submittedName>
        <fullName evidence="4">Uncharacterized protein</fullName>
    </submittedName>
</protein>
<dbReference type="SMART" id="SM00248">
    <property type="entry name" value="ANK"/>
    <property type="match status" value="16"/>
</dbReference>
<keyword evidence="5" id="KW-1185">Reference proteome</keyword>
<dbReference type="PROSITE" id="PS50088">
    <property type="entry name" value="ANK_REPEAT"/>
    <property type="match status" value="10"/>
</dbReference>
<dbReference type="InterPro" id="IPR036770">
    <property type="entry name" value="Ankyrin_rpt-contain_sf"/>
</dbReference>
<dbReference type="EMBL" id="BLKM01000416">
    <property type="protein sequence ID" value="GFG33194.1"/>
    <property type="molecule type" value="Genomic_DNA"/>
</dbReference>
<dbReference type="InterPro" id="IPR002110">
    <property type="entry name" value="Ankyrin_rpt"/>
</dbReference>
<gene>
    <name evidence="4" type="ORF">Cfor_02500</name>
</gene>